<name>A0AAV2RBE9_MEGNR</name>
<dbReference type="EC" id="2.7.7.49" evidence="1"/>
<dbReference type="PROSITE" id="PS50994">
    <property type="entry name" value="INTEGRASE"/>
    <property type="match status" value="1"/>
</dbReference>
<evidence type="ECO:0000256" key="1">
    <source>
        <dbReference type="ARBA" id="ARBA00012493"/>
    </source>
</evidence>
<dbReference type="InterPro" id="IPR001584">
    <property type="entry name" value="Integrase_cat-core"/>
</dbReference>
<evidence type="ECO:0000313" key="4">
    <source>
        <dbReference type="EMBL" id="CAL4122026.1"/>
    </source>
</evidence>
<organism evidence="4 5">
    <name type="scientific">Meganyctiphanes norvegica</name>
    <name type="common">Northern krill</name>
    <name type="synonym">Thysanopoda norvegica</name>
    <dbReference type="NCBI Taxonomy" id="48144"/>
    <lineage>
        <taxon>Eukaryota</taxon>
        <taxon>Metazoa</taxon>
        <taxon>Ecdysozoa</taxon>
        <taxon>Arthropoda</taxon>
        <taxon>Crustacea</taxon>
        <taxon>Multicrustacea</taxon>
        <taxon>Malacostraca</taxon>
        <taxon>Eumalacostraca</taxon>
        <taxon>Eucarida</taxon>
        <taxon>Euphausiacea</taxon>
        <taxon>Euphausiidae</taxon>
        <taxon>Meganyctiphanes</taxon>
    </lineage>
</organism>
<reference evidence="4 5" key="1">
    <citation type="submission" date="2024-05" db="EMBL/GenBank/DDBJ databases">
        <authorList>
            <person name="Wallberg A."/>
        </authorList>
    </citation>
    <scope>NUCLEOTIDE SEQUENCE [LARGE SCALE GENOMIC DNA]</scope>
</reference>
<feature type="non-terminal residue" evidence="4">
    <location>
        <position position="497"/>
    </location>
</feature>
<dbReference type="SUPFAM" id="SSF53098">
    <property type="entry name" value="Ribonuclease H-like"/>
    <property type="match status" value="1"/>
</dbReference>
<dbReference type="GO" id="GO:0015074">
    <property type="term" value="P:DNA integration"/>
    <property type="evidence" value="ECO:0007669"/>
    <property type="project" value="InterPro"/>
</dbReference>
<dbReference type="GO" id="GO:0003964">
    <property type="term" value="F:RNA-directed DNA polymerase activity"/>
    <property type="evidence" value="ECO:0007669"/>
    <property type="project" value="UniProtKB-EC"/>
</dbReference>
<dbReference type="Pfam" id="PF17921">
    <property type="entry name" value="Integrase_H2C2"/>
    <property type="match status" value="2"/>
</dbReference>
<accession>A0AAV2RBE9</accession>
<dbReference type="InterPro" id="IPR041588">
    <property type="entry name" value="Integrase_H2C2"/>
</dbReference>
<dbReference type="Proteomes" id="UP001497623">
    <property type="component" value="Unassembled WGS sequence"/>
</dbReference>
<dbReference type="InterPro" id="IPR036397">
    <property type="entry name" value="RNaseH_sf"/>
</dbReference>
<protein>
    <recommendedName>
        <fullName evidence="1">RNA-directed DNA polymerase</fullName>
        <ecNumber evidence="1">2.7.7.49</ecNumber>
    </recommendedName>
</protein>
<evidence type="ECO:0000256" key="2">
    <source>
        <dbReference type="SAM" id="MobiDB-lite"/>
    </source>
</evidence>
<dbReference type="PANTHER" id="PTHR37984:SF15">
    <property type="entry name" value="INTEGRASE CATALYTIC DOMAIN-CONTAINING PROTEIN"/>
    <property type="match status" value="1"/>
</dbReference>
<dbReference type="InterPro" id="IPR012337">
    <property type="entry name" value="RNaseH-like_sf"/>
</dbReference>
<dbReference type="EMBL" id="CAXKWB010019515">
    <property type="protein sequence ID" value="CAL4122026.1"/>
    <property type="molecule type" value="Genomic_DNA"/>
</dbReference>
<dbReference type="AlphaFoldDB" id="A0AAV2RBE9"/>
<feature type="compositionally biased region" description="Acidic residues" evidence="2">
    <location>
        <begin position="18"/>
        <end position="29"/>
    </location>
</feature>
<feature type="domain" description="Integrase catalytic" evidence="3">
    <location>
        <begin position="311"/>
        <end position="489"/>
    </location>
</feature>
<proteinExistence type="predicted"/>
<dbReference type="Gene3D" id="1.10.340.70">
    <property type="match status" value="2"/>
</dbReference>
<evidence type="ECO:0000313" key="5">
    <source>
        <dbReference type="Proteomes" id="UP001497623"/>
    </source>
</evidence>
<feature type="region of interest" description="Disordered" evidence="2">
    <location>
        <begin position="1"/>
        <end position="44"/>
    </location>
</feature>
<evidence type="ECO:0000259" key="3">
    <source>
        <dbReference type="PROSITE" id="PS50994"/>
    </source>
</evidence>
<sequence length="497" mass="57968">MAEEFNSAMDLQDKDYNLSDDSEDIDENPSYDTQEKVENSGTEPQDKLVNIDLIFDYVMNKRYAPGITKSNKSNVRRLSKPYFPRDGQLYYRHRAERIGKSGNEYRELLVIRDQDEQMRIIENIHTGSGDIGTAPSLERHLGVERTRTKILERFYWKNVGKDVKKFISACDLCHKDKPVRKENYKIDQIFNYVVNNTYEYGMSKNDIGNLRRQAKDYVAQSGQLYYCQKTELSGNSGNDYSYRGLLVIRDREEQKRIIQSTHFGFEENDTNHCMESHLGIERTRSKILERFYWKNVGRDVREFISVCEICQQDNPVNKIDAGELNPEASEVMVEIGVNITNLPKTEDGYTCIVLAIDYFSKWPEARPLKDHNTEKIARFLFEDIICRHGCVKIQINDQGEDFVNKVSAEIQRLTGTKQHITSGYNSQNRELKDSFIKSIEDHHSKWVECLPAILFAYRTSKHSSNKTTPFQLLYNRKAVLPYELQDDQKIQGSEQHY</sequence>
<keyword evidence="5" id="KW-1185">Reference proteome</keyword>
<dbReference type="GO" id="GO:0003676">
    <property type="term" value="F:nucleic acid binding"/>
    <property type="evidence" value="ECO:0007669"/>
    <property type="project" value="InterPro"/>
</dbReference>
<dbReference type="PANTHER" id="PTHR37984">
    <property type="entry name" value="PROTEIN CBG26694"/>
    <property type="match status" value="1"/>
</dbReference>
<gene>
    <name evidence="4" type="ORF">MNOR_LOCUS22797</name>
</gene>
<dbReference type="InterPro" id="IPR050951">
    <property type="entry name" value="Retrovirus_Pol_polyprotein"/>
</dbReference>
<dbReference type="Gene3D" id="3.30.420.10">
    <property type="entry name" value="Ribonuclease H-like superfamily/Ribonuclease H"/>
    <property type="match status" value="1"/>
</dbReference>
<comment type="caution">
    <text evidence="4">The sequence shown here is derived from an EMBL/GenBank/DDBJ whole genome shotgun (WGS) entry which is preliminary data.</text>
</comment>